<feature type="domain" description="Alpha galactosidase C-terminal" evidence="6">
    <location>
        <begin position="372"/>
        <end position="446"/>
    </location>
</feature>
<evidence type="ECO:0000313" key="8">
    <source>
        <dbReference type="Proteomes" id="UP000676409"/>
    </source>
</evidence>
<comment type="catalytic activity">
    <reaction evidence="5">
        <text>Hydrolysis of terminal, non-reducing alpha-D-galactose residues in alpha-D-galactosides, including galactose oligosaccharides, galactomannans and galactolipids.</text>
        <dbReference type="EC" id="3.2.1.22"/>
    </reaction>
</comment>
<dbReference type="SUPFAM" id="SSF51011">
    <property type="entry name" value="Glycosyl hydrolase domain"/>
    <property type="match status" value="1"/>
</dbReference>
<dbReference type="PANTHER" id="PTHR11452:SF42">
    <property type="entry name" value="ALPHA-GALACTOSIDASE"/>
    <property type="match status" value="1"/>
</dbReference>
<dbReference type="Pfam" id="PF17801">
    <property type="entry name" value="Melibiase_C"/>
    <property type="match status" value="1"/>
</dbReference>
<dbReference type="CDD" id="cd14792">
    <property type="entry name" value="GH27"/>
    <property type="match status" value="1"/>
</dbReference>
<dbReference type="AlphaFoldDB" id="A0A975G4F7"/>
<comment type="similarity">
    <text evidence="1 5">Belongs to the glycosyl hydrolase 27 family.</text>
</comment>
<keyword evidence="4 5" id="KW-0326">Glycosidase</keyword>
<dbReference type="InterPro" id="IPR041233">
    <property type="entry name" value="Melibiase_C"/>
</dbReference>
<organism evidence="7 8">
    <name type="scientific">Phenylobacterium montanum</name>
    <dbReference type="NCBI Taxonomy" id="2823693"/>
    <lineage>
        <taxon>Bacteria</taxon>
        <taxon>Pseudomonadati</taxon>
        <taxon>Pseudomonadota</taxon>
        <taxon>Alphaproteobacteria</taxon>
        <taxon>Caulobacterales</taxon>
        <taxon>Caulobacteraceae</taxon>
        <taxon>Phenylobacterium</taxon>
    </lineage>
</organism>
<evidence type="ECO:0000256" key="3">
    <source>
        <dbReference type="ARBA" id="ARBA00022801"/>
    </source>
</evidence>
<dbReference type="Proteomes" id="UP000676409">
    <property type="component" value="Chromosome"/>
</dbReference>
<dbReference type="KEGG" id="caul:KCG34_11010"/>
<dbReference type="SUPFAM" id="SSF51445">
    <property type="entry name" value="(Trans)glycosidases"/>
    <property type="match status" value="1"/>
</dbReference>
<reference evidence="7" key="1">
    <citation type="submission" date="2021-04" db="EMBL/GenBank/DDBJ databases">
        <title>The complete genome sequence of Caulobacter sp. S6.</title>
        <authorList>
            <person name="Tang Y."/>
            <person name="Ouyang W."/>
            <person name="Liu Q."/>
            <person name="Huang B."/>
            <person name="Guo Z."/>
            <person name="Lei P."/>
        </authorList>
    </citation>
    <scope>NUCLEOTIDE SEQUENCE</scope>
    <source>
        <strain evidence="7">S6</strain>
    </source>
</reference>
<dbReference type="InterPro" id="IPR013785">
    <property type="entry name" value="Aldolase_TIM"/>
</dbReference>
<evidence type="ECO:0000256" key="4">
    <source>
        <dbReference type="ARBA" id="ARBA00023295"/>
    </source>
</evidence>
<evidence type="ECO:0000256" key="5">
    <source>
        <dbReference type="RuleBase" id="RU361168"/>
    </source>
</evidence>
<dbReference type="Pfam" id="PF16499">
    <property type="entry name" value="Melibiase_2"/>
    <property type="match status" value="1"/>
</dbReference>
<keyword evidence="3 5" id="KW-0378">Hydrolase</keyword>
<proteinExistence type="inferred from homology"/>
<protein>
    <recommendedName>
        <fullName evidence="5">Alpha-galactosidase</fullName>
        <ecNumber evidence="5">3.2.1.22</ecNumber>
    </recommendedName>
    <alternativeName>
        <fullName evidence="5">Melibiase</fullName>
    </alternativeName>
</protein>
<dbReference type="InterPro" id="IPR013780">
    <property type="entry name" value="Glyco_hydro_b"/>
</dbReference>
<dbReference type="EC" id="3.2.1.22" evidence="5"/>
<dbReference type="EMBL" id="CP073078">
    <property type="protein sequence ID" value="QUD90342.1"/>
    <property type="molecule type" value="Genomic_DNA"/>
</dbReference>
<dbReference type="InterPro" id="IPR002241">
    <property type="entry name" value="Glyco_hydro_27"/>
</dbReference>
<evidence type="ECO:0000259" key="6">
    <source>
        <dbReference type="Pfam" id="PF17801"/>
    </source>
</evidence>
<evidence type="ECO:0000313" key="7">
    <source>
        <dbReference type="EMBL" id="QUD90342.1"/>
    </source>
</evidence>
<keyword evidence="5" id="KW-1015">Disulfide bond</keyword>
<dbReference type="GO" id="GO:0004557">
    <property type="term" value="F:alpha-galactosidase activity"/>
    <property type="evidence" value="ECO:0007669"/>
    <property type="project" value="UniProtKB-EC"/>
</dbReference>
<gene>
    <name evidence="7" type="ORF">KCG34_11010</name>
</gene>
<dbReference type="Gene3D" id="2.60.40.1180">
    <property type="entry name" value="Golgi alpha-mannosidase II"/>
    <property type="match status" value="1"/>
</dbReference>
<keyword evidence="8" id="KW-1185">Reference proteome</keyword>
<accession>A0A975G4F7</accession>
<dbReference type="Gene3D" id="3.20.20.70">
    <property type="entry name" value="Aldolase class I"/>
    <property type="match status" value="1"/>
</dbReference>
<dbReference type="GO" id="GO:0005975">
    <property type="term" value="P:carbohydrate metabolic process"/>
    <property type="evidence" value="ECO:0007669"/>
    <property type="project" value="InterPro"/>
</dbReference>
<keyword evidence="2" id="KW-0732">Signal</keyword>
<sequence length="466" mass="51421">MACAHVSIGTAQAAQPVAIAPPMGWNSWDAYGFTINEGQFKANAETLEQLKRYGWRYAVIDEGWYMRNPSGDKLETRDYQMDGHGLLIPDSQRFPSSADGQGFKPLADWIHARGLKFGLHIVRGIPKQAVENNLPIAGSDFRAQDAADKAATCGWDDGDYGVADNPAGQAYYDSMLRQYAEWGLDFLKVDCISDHPYRSSEIRQIAEAIRKSGRPIVLSLSPGPTQLSHAKEVREQAQMWRIANDLWDGWSFTHDHPEDDFPNGVRPFFDYLAAWNSWTGHGGWPDADMLPVGSLRPHPGLGEPRQSRLTADEARTLFSLWAIARSPMILGSNLTQLDADTRMLVNNAAVADLNQRAGAGRPVLAPGFDKDKLRVWVSTPGGSMRPDTVAVFNLTNEPLTVKAPWTDLGLSAGRLHLRDLWTGERLAASAEADLVVAPHGVKLLKVAQFVEARRSPARSPHKPEGR</sequence>
<evidence type="ECO:0000256" key="2">
    <source>
        <dbReference type="ARBA" id="ARBA00022729"/>
    </source>
</evidence>
<dbReference type="PANTHER" id="PTHR11452">
    <property type="entry name" value="ALPHA-GALACTOSIDASE/ALPHA-N-ACETYLGALACTOSAMINIDASE"/>
    <property type="match status" value="1"/>
</dbReference>
<name>A0A975G4F7_9CAUL</name>
<evidence type="ECO:0000256" key="1">
    <source>
        <dbReference type="ARBA" id="ARBA00009743"/>
    </source>
</evidence>
<dbReference type="PRINTS" id="PR00740">
    <property type="entry name" value="GLHYDRLASE27"/>
</dbReference>
<dbReference type="InterPro" id="IPR017853">
    <property type="entry name" value="GH"/>
</dbReference>